<dbReference type="AlphaFoldDB" id="A0A0H3D593"/>
<reference evidence="2 3" key="1">
    <citation type="journal article" date="2010" name="Cell Res.">
        <title>Complete genome sequence of the rifamycin SV-producing Amycolatopsis mediterranei U32 revealed its genetic characteristics in phylogeny and metabolism.</title>
        <authorList>
            <person name="Zhao W."/>
            <person name="Zhong Y."/>
            <person name="Yuan H."/>
            <person name="Wang J."/>
            <person name="Zheng H."/>
            <person name="Wang Y."/>
            <person name="Cen X."/>
            <person name="Xu F."/>
            <person name="Bai J."/>
            <person name="Han X."/>
            <person name="Lu G."/>
            <person name="Zhu Y."/>
            <person name="Shao Z."/>
            <person name="Yan H."/>
            <person name="Li C."/>
            <person name="Peng N."/>
            <person name="Zhang Z."/>
            <person name="Zhang Y."/>
            <person name="Lin W."/>
            <person name="Fan Y."/>
            <person name="Qin Z."/>
            <person name="Hu Y."/>
            <person name="Zhu B."/>
            <person name="Wang S."/>
            <person name="Ding X."/>
            <person name="Zhao G.P."/>
        </authorList>
    </citation>
    <scope>NUCLEOTIDE SEQUENCE [LARGE SCALE GENOMIC DNA]</scope>
    <source>
        <strain evidence="3">U-32</strain>
    </source>
</reference>
<dbReference type="GeneID" id="92870686"/>
<dbReference type="RefSeq" id="WP_013224780.1">
    <property type="nucleotide sequence ID" value="NC_014318.1"/>
</dbReference>
<accession>A0A0H3D593</accession>
<name>A0A0H3D593_AMYMU</name>
<evidence type="ECO:0000313" key="3">
    <source>
        <dbReference type="Proteomes" id="UP000000328"/>
    </source>
</evidence>
<protein>
    <recommendedName>
        <fullName evidence="4">Secreted protein</fullName>
    </recommendedName>
</protein>
<organism evidence="2 3">
    <name type="scientific">Amycolatopsis mediterranei (strain U-32)</name>
    <dbReference type="NCBI Taxonomy" id="749927"/>
    <lineage>
        <taxon>Bacteria</taxon>
        <taxon>Bacillati</taxon>
        <taxon>Actinomycetota</taxon>
        <taxon>Actinomycetes</taxon>
        <taxon>Pseudonocardiales</taxon>
        <taxon>Pseudonocardiaceae</taxon>
        <taxon>Amycolatopsis</taxon>
    </lineage>
</organism>
<dbReference type="Proteomes" id="UP000000328">
    <property type="component" value="Chromosome"/>
</dbReference>
<evidence type="ECO:0008006" key="4">
    <source>
        <dbReference type="Google" id="ProtNLM"/>
    </source>
</evidence>
<gene>
    <name evidence="2" type="ordered locus">AMED_2914</name>
</gene>
<feature type="signal peptide" evidence="1">
    <location>
        <begin position="1"/>
        <end position="28"/>
    </location>
</feature>
<dbReference type="OrthoDB" id="3638180at2"/>
<dbReference type="HOGENOM" id="CLU_1987967_0_0_11"/>
<dbReference type="eggNOG" id="ENOG502ZJ8X">
    <property type="taxonomic scope" value="Bacteria"/>
</dbReference>
<dbReference type="EMBL" id="CP002000">
    <property type="protein sequence ID" value="ADJ44708.1"/>
    <property type="molecule type" value="Genomic_DNA"/>
</dbReference>
<evidence type="ECO:0000313" key="2">
    <source>
        <dbReference type="EMBL" id="ADJ44708.1"/>
    </source>
</evidence>
<keyword evidence="1" id="KW-0732">Signal</keyword>
<dbReference type="KEGG" id="amd:AMED_2914"/>
<feature type="chain" id="PRO_5002607200" description="Secreted protein" evidence="1">
    <location>
        <begin position="29"/>
        <end position="125"/>
    </location>
</feature>
<proteinExistence type="predicted"/>
<sequence length="125" mass="12581">MGKAMRVGFAAVLAAVTSGSVLVGSAAAATETSSGWMLVQGTCGDTFQPRVNGGEAGWTVICGGGTVRANGWVKDTKADGKGAEVYGGWGDGADFGTVRTGGKGSIARFDKSHAGSVVNLWLRVI</sequence>
<evidence type="ECO:0000256" key="1">
    <source>
        <dbReference type="SAM" id="SignalP"/>
    </source>
</evidence>
<dbReference type="PATRIC" id="fig|749927.5.peg.3008"/>